<dbReference type="PANTHER" id="PTHR35601">
    <property type="entry name" value="TOXIN RELE"/>
    <property type="match status" value="1"/>
</dbReference>
<evidence type="ECO:0000313" key="3">
    <source>
        <dbReference type="EMBL" id="MCQ4637844.1"/>
    </source>
</evidence>
<dbReference type="Gene3D" id="3.30.2310.20">
    <property type="entry name" value="RelE-like"/>
    <property type="match status" value="1"/>
</dbReference>
<accession>A0ABT1RRM6</accession>
<evidence type="ECO:0000256" key="2">
    <source>
        <dbReference type="ARBA" id="ARBA00022649"/>
    </source>
</evidence>
<dbReference type="EMBL" id="JANFXK010000017">
    <property type="protein sequence ID" value="MCQ4637844.1"/>
    <property type="molecule type" value="Genomic_DNA"/>
</dbReference>
<dbReference type="Pfam" id="PF05016">
    <property type="entry name" value="ParE_toxin"/>
    <property type="match status" value="1"/>
</dbReference>
<protein>
    <submittedName>
        <fullName evidence="3">Type II toxin-antitoxin system RelE/ParE family toxin</fullName>
    </submittedName>
</protein>
<reference evidence="3 4" key="1">
    <citation type="submission" date="2022-06" db="EMBL/GenBank/DDBJ databases">
        <title>Isolation of gut microbiota from human fecal samples.</title>
        <authorList>
            <person name="Pamer E.G."/>
            <person name="Barat B."/>
            <person name="Waligurski E."/>
            <person name="Medina S."/>
            <person name="Paddock L."/>
            <person name="Mostad J."/>
        </authorList>
    </citation>
    <scope>NUCLEOTIDE SEQUENCE [LARGE SCALE GENOMIC DNA]</scope>
    <source>
        <strain evidence="3 4">SL.3.17</strain>
    </source>
</reference>
<gene>
    <name evidence="3" type="ORF">NE619_14005</name>
</gene>
<dbReference type="InterPro" id="IPR035093">
    <property type="entry name" value="RelE/ParE_toxin_dom_sf"/>
</dbReference>
<keyword evidence="4" id="KW-1185">Reference proteome</keyword>
<evidence type="ECO:0000256" key="1">
    <source>
        <dbReference type="ARBA" id="ARBA00006226"/>
    </source>
</evidence>
<dbReference type="InterPro" id="IPR007712">
    <property type="entry name" value="RelE/ParE_toxin"/>
</dbReference>
<dbReference type="PANTHER" id="PTHR35601:SF1">
    <property type="entry name" value="TOXIN RELE"/>
    <property type="match status" value="1"/>
</dbReference>
<keyword evidence="2" id="KW-1277">Toxin-antitoxin system</keyword>
<comment type="similarity">
    <text evidence="1">Belongs to the RelE toxin family.</text>
</comment>
<proteinExistence type="inferred from homology"/>
<name>A0ABT1RRM6_9FIRM</name>
<organism evidence="3 4">
    <name type="scientific">Anaerovorax odorimutans</name>
    <dbReference type="NCBI Taxonomy" id="109327"/>
    <lineage>
        <taxon>Bacteria</taxon>
        <taxon>Bacillati</taxon>
        <taxon>Bacillota</taxon>
        <taxon>Clostridia</taxon>
        <taxon>Peptostreptococcales</taxon>
        <taxon>Anaerovoracaceae</taxon>
        <taxon>Anaerovorax</taxon>
    </lineage>
</organism>
<dbReference type="Proteomes" id="UP001524502">
    <property type="component" value="Unassembled WGS sequence"/>
</dbReference>
<dbReference type="SUPFAM" id="SSF143011">
    <property type="entry name" value="RelE-like"/>
    <property type="match status" value="1"/>
</dbReference>
<comment type="caution">
    <text evidence="3">The sequence shown here is derived from an EMBL/GenBank/DDBJ whole genome shotgun (WGS) entry which is preliminary data.</text>
</comment>
<evidence type="ECO:0000313" key="4">
    <source>
        <dbReference type="Proteomes" id="UP001524502"/>
    </source>
</evidence>
<sequence length="89" mass="10340">MMFRVILTDKAIKSLKKLDKSNVRFILAWIRKNLEGCTDPRQHGKSLTGNHQGQWRYKAGTYRIIAEISDGEITILVLNVGHRKEIYKK</sequence>